<evidence type="ECO:0000313" key="3">
    <source>
        <dbReference type="Proteomes" id="UP000828390"/>
    </source>
</evidence>
<dbReference type="AlphaFoldDB" id="A0A9D4EID8"/>
<accession>A0A9D4EID8</accession>
<sequence length="91" mass="10404">MKKRVGAIEEFAFEPLTLLGSKYDPTRTVKQLNITIAVTGWLNEKVQGNASDLNVRILLFDQLIFIFPLLTLENYLLGMIFYANVIRNSIQ</sequence>
<reference evidence="2" key="2">
    <citation type="submission" date="2020-11" db="EMBL/GenBank/DDBJ databases">
        <authorList>
            <person name="McCartney M.A."/>
            <person name="Auch B."/>
            <person name="Kono T."/>
            <person name="Mallez S."/>
            <person name="Becker A."/>
            <person name="Gohl D.M."/>
            <person name="Silverstein K.A.T."/>
            <person name="Koren S."/>
            <person name="Bechman K.B."/>
            <person name="Herman A."/>
            <person name="Abrahante J.E."/>
            <person name="Garbe J."/>
        </authorList>
    </citation>
    <scope>NUCLEOTIDE SEQUENCE</scope>
    <source>
        <strain evidence="2">Duluth1</strain>
        <tissue evidence="2">Whole animal</tissue>
    </source>
</reference>
<feature type="transmembrane region" description="Helical" evidence="1">
    <location>
        <begin position="63"/>
        <end position="85"/>
    </location>
</feature>
<protein>
    <submittedName>
        <fullName evidence="2">Uncharacterized protein</fullName>
    </submittedName>
</protein>
<comment type="caution">
    <text evidence="2">The sequence shown here is derived from an EMBL/GenBank/DDBJ whole genome shotgun (WGS) entry which is preliminary data.</text>
</comment>
<keyword evidence="3" id="KW-1185">Reference proteome</keyword>
<name>A0A9D4EID8_DREPO</name>
<keyword evidence="1" id="KW-0812">Transmembrane</keyword>
<dbReference type="Proteomes" id="UP000828390">
    <property type="component" value="Unassembled WGS sequence"/>
</dbReference>
<evidence type="ECO:0000313" key="2">
    <source>
        <dbReference type="EMBL" id="KAH3779893.1"/>
    </source>
</evidence>
<keyword evidence="1" id="KW-0472">Membrane</keyword>
<evidence type="ECO:0000256" key="1">
    <source>
        <dbReference type="SAM" id="Phobius"/>
    </source>
</evidence>
<dbReference type="EMBL" id="JAIWYP010000008">
    <property type="protein sequence ID" value="KAH3779893.1"/>
    <property type="molecule type" value="Genomic_DNA"/>
</dbReference>
<proteinExistence type="predicted"/>
<organism evidence="2 3">
    <name type="scientific">Dreissena polymorpha</name>
    <name type="common">Zebra mussel</name>
    <name type="synonym">Mytilus polymorpha</name>
    <dbReference type="NCBI Taxonomy" id="45954"/>
    <lineage>
        <taxon>Eukaryota</taxon>
        <taxon>Metazoa</taxon>
        <taxon>Spiralia</taxon>
        <taxon>Lophotrochozoa</taxon>
        <taxon>Mollusca</taxon>
        <taxon>Bivalvia</taxon>
        <taxon>Autobranchia</taxon>
        <taxon>Heteroconchia</taxon>
        <taxon>Euheterodonta</taxon>
        <taxon>Imparidentia</taxon>
        <taxon>Neoheterodontei</taxon>
        <taxon>Myida</taxon>
        <taxon>Dreissenoidea</taxon>
        <taxon>Dreissenidae</taxon>
        <taxon>Dreissena</taxon>
    </lineage>
</organism>
<keyword evidence="1" id="KW-1133">Transmembrane helix</keyword>
<reference evidence="2" key="1">
    <citation type="journal article" date="2019" name="bioRxiv">
        <title>The Genome of the Zebra Mussel, Dreissena polymorpha: A Resource for Invasive Species Research.</title>
        <authorList>
            <person name="McCartney M.A."/>
            <person name="Auch B."/>
            <person name="Kono T."/>
            <person name="Mallez S."/>
            <person name="Zhang Y."/>
            <person name="Obille A."/>
            <person name="Becker A."/>
            <person name="Abrahante J.E."/>
            <person name="Garbe J."/>
            <person name="Badalamenti J.P."/>
            <person name="Herman A."/>
            <person name="Mangelson H."/>
            <person name="Liachko I."/>
            <person name="Sullivan S."/>
            <person name="Sone E.D."/>
            <person name="Koren S."/>
            <person name="Silverstein K.A.T."/>
            <person name="Beckman K.B."/>
            <person name="Gohl D.M."/>
        </authorList>
    </citation>
    <scope>NUCLEOTIDE SEQUENCE</scope>
    <source>
        <strain evidence="2">Duluth1</strain>
        <tissue evidence="2">Whole animal</tissue>
    </source>
</reference>
<gene>
    <name evidence="2" type="ORF">DPMN_157701</name>
</gene>